<feature type="transmembrane region" description="Helical" evidence="2">
    <location>
        <begin position="368"/>
        <end position="388"/>
    </location>
</feature>
<feature type="transmembrane region" description="Helical" evidence="2">
    <location>
        <begin position="416"/>
        <end position="445"/>
    </location>
</feature>
<organism evidence="3 4">
    <name type="scientific">Allohahella marinimesophila</name>
    <dbReference type="NCBI Taxonomy" id="1054972"/>
    <lineage>
        <taxon>Bacteria</taxon>
        <taxon>Pseudomonadati</taxon>
        <taxon>Pseudomonadota</taxon>
        <taxon>Gammaproteobacteria</taxon>
        <taxon>Oceanospirillales</taxon>
        <taxon>Hahellaceae</taxon>
        <taxon>Allohahella</taxon>
    </lineage>
</organism>
<dbReference type="InterPro" id="IPR005625">
    <property type="entry name" value="PepSY-ass_TM"/>
</dbReference>
<keyword evidence="2" id="KW-0812">Transmembrane</keyword>
<evidence type="ECO:0000313" key="4">
    <source>
        <dbReference type="Proteomes" id="UP001501337"/>
    </source>
</evidence>
<dbReference type="RefSeq" id="WP_344804384.1">
    <property type="nucleotide sequence ID" value="NZ_BAABBO010000007.1"/>
</dbReference>
<feature type="compositionally biased region" description="Basic and acidic residues" evidence="1">
    <location>
        <begin position="257"/>
        <end position="267"/>
    </location>
</feature>
<feature type="transmembrane region" description="Helical" evidence="2">
    <location>
        <begin position="158"/>
        <end position="179"/>
    </location>
</feature>
<feature type="transmembrane region" description="Helical" evidence="2">
    <location>
        <begin position="20"/>
        <end position="44"/>
    </location>
</feature>
<gene>
    <name evidence="3" type="ORF">GCM10022278_12370</name>
</gene>
<dbReference type="Pfam" id="PF03929">
    <property type="entry name" value="PepSY_TM"/>
    <property type="match status" value="1"/>
</dbReference>
<evidence type="ECO:0000256" key="2">
    <source>
        <dbReference type="SAM" id="Phobius"/>
    </source>
</evidence>
<protein>
    <submittedName>
        <fullName evidence="3">PepSY-associated TM helix domain-containing protein</fullName>
    </submittedName>
</protein>
<dbReference type="Proteomes" id="UP001501337">
    <property type="component" value="Unassembled WGS sequence"/>
</dbReference>
<sequence>MLNHNQTSDKGWEYPLLVRLHFYAGLLVGTFIFIAALSGALFALTPQIENWLYQTELTAVQAGEHRPLAAQVEVAREAIGEHAVLSAVRPAPAPGQTTRVMFSVDGLAPSEHQAIFVDPTTLKVRGSLAVYGTSGTLPFRIWIDYLHRQLHLGEVGRYYSELAASWLWLVALGGVLLWWHRRGQNRAAKAEGARGRLRRWHSTLGVILCVALVFFSVTGLTWSKWAGANIASLRAQLDWSTPGLSTSLSPGNTGSELSHHEGHHAESPRLTMLTDRPALFDEMLARARSAGIDAALLEIRPAADADSAWVVKEIDRRWPTQVDAVAIDPRSMTVVDKQVFEEFPLAAKLTRWGIDAHMGILFGWPNQLFVAACALALCVLVALGYRMWWLRRPALNSRVSADPKRVMTHLRKASPIAMLAMTIVAFMLGIFAPVMGVSLLIFLLIDAWLGQRSIPTQPVLME</sequence>
<reference evidence="4" key="1">
    <citation type="journal article" date="2019" name="Int. J. Syst. Evol. Microbiol.">
        <title>The Global Catalogue of Microorganisms (GCM) 10K type strain sequencing project: providing services to taxonomists for standard genome sequencing and annotation.</title>
        <authorList>
            <consortium name="The Broad Institute Genomics Platform"/>
            <consortium name="The Broad Institute Genome Sequencing Center for Infectious Disease"/>
            <person name="Wu L."/>
            <person name="Ma J."/>
        </authorList>
    </citation>
    <scope>NUCLEOTIDE SEQUENCE [LARGE SCALE GENOMIC DNA]</scope>
    <source>
        <strain evidence="4">JCM 17555</strain>
    </source>
</reference>
<feature type="compositionally biased region" description="Polar residues" evidence="1">
    <location>
        <begin position="245"/>
        <end position="256"/>
    </location>
</feature>
<feature type="transmembrane region" description="Helical" evidence="2">
    <location>
        <begin position="200"/>
        <end position="222"/>
    </location>
</feature>
<keyword evidence="2" id="KW-1133">Transmembrane helix</keyword>
<keyword evidence="2" id="KW-0472">Membrane</keyword>
<dbReference type="PANTHER" id="PTHR34219">
    <property type="entry name" value="IRON-REGULATED INNER MEMBRANE PROTEIN-RELATED"/>
    <property type="match status" value="1"/>
</dbReference>
<keyword evidence="4" id="KW-1185">Reference proteome</keyword>
<dbReference type="EMBL" id="BAABBO010000007">
    <property type="protein sequence ID" value="GAA3955311.1"/>
    <property type="molecule type" value="Genomic_DNA"/>
</dbReference>
<name>A0ABP7NWZ3_9GAMM</name>
<accession>A0ABP7NWZ3</accession>
<dbReference type="PANTHER" id="PTHR34219:SF1">
    <property type="entry name" value="PEPSY DOMAIN-CONTAINING PROTEIN"/>
    <property type="match status" value="1"/>
</dbReference>
<comment type="caution">
    <text evidence="3">The sequence shown here is derived from an EMBL/GenBank/DDBJ whole genome shotgun (WGS) entry which is preliminary data.</text>
</comment>
<evidence type="ECO:0000313" key="3">
    <source>
        <dbReference type="EMBL" id="GAA3955311.1"/>
    </source>
</evidence>
<feature type="region of interest" description="Disordered" evidence="1">
    <location>
        <begin position="245"/>
        <end position="267"/>
    </location>
</feature>
<evidence type="ECO:0000256" key="1">
    <source>
        <dbReference type="SAM" id="MobiDB-lite"/>
    </source>
</evidence>
<proteinExistence type="predicted"/>